<name>K0IN90_NITGG</name>
<dbReference type="GeneID" id="13795890"/>
<dbReference type="RefSeq" id="WP_015019494.1">
    <property type="nucleotide sequence ID" value="NC_018719.1"/>
</dbReference>
<dbReference type="EMBL" id="CP002408">
    <property type="protein sequence ID" value="AFU58959.1"/>
    <property type="molecule type" value="Genomic_DNA"/>
</dbReference>
<keyword evidence="1" id="KW-1133">Transmembrane helix</keyword>
<dbReference type="OrthoDB" id="10361at2157"/>
<protein>
    <submittedName>
        <fullName evidence="2">Uncharacterized protein</fullName>
    </submittedName>
</protein>
<dbReference type="STRING" id="1237085.Ngar_c20270"/>
<accession>K0IN90</accession>
<dbReference type="AlphaFoldDB" id="K0IN90"/>
<sequence length="72" mass="8035">MHKIPSPYHTVSQSYLVVIVIGNATNIDAALLKRLSRMYEAGISIKDISDQLRMDQMTVKKLLKLLGYAASD</sequence>
<dbReference type="BioCyc" id="CNIT1237085:G1324-2025-MONOMER"/>
<proteinExistence type="predicted"/>
<gene>
    <name evidence="2" type="ordered locus">Ngar_c20270</name>
</gene>
<dbReference type="HOGENOM" id="CLU_2712969_0_0_2"/>
<evidence type="ECO:0000313" key="2">
    <source>
        <dbReference type="EMBL" id="AFU58959.1"/>
    </source>
</evidence>
<evidence type="ECO:0000256" key="1">
    <source>
        <dbReference type="SAM" id="Phobius"/>
    </source>
</evidence>
<dbReference type="KEGG" id="nga:Ngar_c20270"/>
<keyword evidence="1" id="KW-0812">Transmembrane</keyword>
<evidence type="ECO:0000313" key="3">
    <source>
        <dbReference type="Proteomes" id="UP000008037"/>
    </source>
</evidence>
<keyword evidence="1" id="KW-0472">Membrane</keyword>
<feature type="transmembrane region" description="Helical" evidence="1">
    <location>
        <begin position="12"/>
        <end position="32"/>
    </location>
</feature>
<organism evidence="2 3">
    <name type="scientific">Nitrososphaera gargensis (strain Ga9.2)</name>
    <dbReference type="NCBI Taxonomy" id="1237085"/>
    <lineage>
        <taxon>Archaea</taxon>
        <taxon>Nitrososphaerota</taxon>
        <taxon>Nitrososphaeria</taxon>
        <taxon>Nitrososphaerales</taxon>
        <taxon>Nitrososphaeraceae</taxon>
        <taxon>Nitrososphaera</taxon>
    </lineage>
</organism>
<keyword evidence="3" id="KW-1185">Reference proteome</keyword>
<dbReference type="InParanoid" id="K0IN90"/>
<dbReference type="Gene3D" id="1.10.10.60">
    <property type="entry name" value="Homeodomain-like"/>
    <property type="match status" value="1"/>
</dbReference>
<dbReference type="Proteomes" id="UP000008037">
    <property type="component" value="Chromosome"/>
</dbReference>
<reference evidence="2 3" key="1">
    <citation type="journal article" date="2012" name="Environ. Microbiol.">
        <title>The genome of the ammonia-oxidizing Candidatus Nitrososphaera gargensis: insights into metabolic versatility and environmental adaptations.</title>
        <authorList>
            <person name="Spang A."/>
            <person name="Poehlein A."/>
            <person name="Offre P."/>
            <person name="Zumbragel S."/>
            <person name="Haider S."/>
            <person name="Rychlik N."/>
            <person name="Nowka B."/>
            <person name="Schmeisser C."/>
            <person name="Lebedeva E.V."/>
            <person name="Rattei T."/>
            <person name="Bohm C."/>
            <person name="Schmid M."/>
            <person name="Galushko A."/>
            <person name="Hatzenpichler R."/>
            <person name="Weinmaier T."/>
            <person name="Daniel R."/>
            <person name="Schleper C."/>
            <person name="Spieck E."/>
            <person name="Streit W."/>
            <person name="Wagner M."/>
        </authorList>
    </citation>
    <scope>NUCLEOTIDE SEQUENCE [LARGE SCALE GENOMIC DNA]</scope>
    <source>
        <strain evidence="3">Ga9.2</strain>
    </source>
</reference>